<proteinExistence type="predicted"/>
<keyword evidence="2" id="KW-1185">Reference proteome</keyword>
<name>A0A510G8R4_9RICK</name>
<gene>
    <name evidence="1" type="ORF">RAS_14020</name>
</gene>
<protein>
    <submittedName>
        <fullName evidence="1">Uncharacterized protein</fullName>
    </submittedName>
</protein>
<organism evidence="1 2">
    <name type="scientific">Rickettsia asiatica</name>
    <dbReference type="NCBI Taxonomy" id="238800"/>
    <lineage>
        <taxon>Bacteria</taxon>
        <taxon>Pseudomonadati</taxon>
        <taxon>Pseudomonadota</taxon>
        <taxon>Alphaproteobacteria</taxon>
        <taxon>Rickettsiales</taxon>
        <taxon>Rickettsiaceae</taxon>
        <taxon>Rickettsieae</taxon>
        <taxon>Rickettsia</taxon>
        <taxon>spotted fever group</taxon>
    </lineage>
</organism>
<dbReference type="EMBL" id="AP019563">
    <property type="protein sequence ID" value="BBJ32293.1"/>
    <property type="molecule type" value="Genomic_DNA"/>
</dbReference>
<dbReference type="RefSeq" id="WP_172616161.1">
    <property type="nucleotide sequence ID" value="NZ_AP019563.1"/>
</dbReference>
<sequence>MKFKNAGSILNITSNGNGNVTAAMNGDLNPGAVASGIIALSATGGNTLNIRWSRF</sequence>
<dbReference type="Proteomes" id="UP000321183">
    <property type="component" value="Chromosome"/>
</dbReference>
<dbReference type="AlphaFoldDB" id="A0A510G8R4"/>
<accession>A0A510G8R4</accession>
<dbReference type="KEGG" id="ras:RAS_14020"/>
<reference evidence="1 2" key="1">
    <citation type="submission" date="2019-04" db="EMBL/GenBank/DDBJ databases">
        <title>Draft genome sequence of Rickettsia asiatica Maytaro1284.</title>
        <authorList>
            <person name="Thu M."/>
            <person name="Qiu Y."/>
            <person name="Nakao R."/>
        </authorList>
    </citation>
    <scope>NUCLEOTIDE SEQUENCE [LARGE SCALE GENOMIC DNA]</scope>
    <source>
        <strain evidence="1 2">Maytaro1284</strain>
    </source>
</reference>
<evidence type="ECO:0000313" key="2">
    <source>
        <dbReference type="Proteomes" id="UP000321183"/>
    </source>
</evidence>
<evidence type="ECO:0000313" key="1">
    <source>
        <dbReference type="EMBL" id="BBJ32293.1"/>
    </source>
</evidence>